<keyword evidence="4" id="KW-0067">ATP-binding</keyword>
<feature type="non-terminal residue" evidence="9">
    <location>
        <position position="107"/>
    </location>
</feature>
<evidence type="ECO:0000256" key="1">
    <source>
        <dbReference type="ARBA" id="ARBA00022448"/>
    </source>
</evidence>
<evidence type="ECO:0000259" key="8">
    <source>
        <dbReference type="PROSITE" id="PS50929"/>
    </source>
</evidence>
<accession>A0AAV6YFB4</accession>
<evidence type="ECO:0000256" key="3">
    <source>
        <dbReference type="ARBA" id="ARBA00022741"/>
    </source>
</evidence>
<dbReference type="InterPro" id="IPR011527">
    <property type="entry name" value="ABC1_TM_dom"/>
</dbReference>
<evidence type="ECO:0000256" key="7">
    <source>
        <dbReference type="SAM" id="Phobius"/>
    </source>
</evidence>
<dbReference type="InterPro" id="IPR050173">
    <property type="entry name" value="ABC_transporter_C-like"/>
</dbReference>
<feature type="transmembrane region" description="Helical" evidence="7">
    <location>
        <begin position="31"/>
        <end position="53"/>
    </location>
</feature>
<sequence>SLNLSNSTRRKFTTGELVNLMSSDAQQLMDLTVNLNLLWSAPFQILMAIAFLWQELGASVLAGVAVLILVIPLNAYIAAKVKQLKKSHLKSKDQRIKLLNEILHGIK</sequence>
<name>A0AAV6YFB4_ENGPU</name>
<dbReference type="InterPro" id="IPR036640">
    <property type="entry name" value="ABC1_TM_sf"/>
</dbReference>
<proteinExistence type="predicted"/>
<dbReference type="Pfam" id="PF00664">
    <property type="entry name" value="ABC_membrane"/>
    <property type="match status" value="1"/>
</dbReference>
<dbReference type="Gene3D" id="1.20.1560.10">
    <property type="entry name" value="ABC transporter type 1, transmembrane domain"/>
    <property type="match status" value="1"/>
</dbReference>
<dbReference type="GO" id="GO:0140359">
    <property type="term" value="F:ABC-type transporter activity"/>
    <property type="evidence" value="ECO:0007669"/>
    <property type="project" value="InterPro"/>
</dbReference>
<protein>
    <recommendedName>
        <fullName evidence="8">ABC transmembrane type-1 domain-containing protein</fullName>
    </recommendedName>
</protein>
<evidence type="ECO:0000313" key="9">
    <source>
        <dbReference type="EMBL" id="KAG8535741.1"/>
    </source>
</evidence>
<evidence type="ECO:0000256" key="4">
    <source>
        <dbReference type="ARBA" id="ARBA00022840"/>
    </source>
</evidence>
<dbReference type="Proteomes" id="UP000824782">
    <property type="component" value="Unassembled WGS sequence"/>
</dbReference>
<keyword evidence="2 7" id="KW-0812">Transmembrane</keyword>
<feature type="transmembrane region" description="Helical" evidence="7">
    <location>
        <begin position="59"/>
        <end position="79"/>
    </location>
</feature>
<evidence type="ECO:0000313" key="10">
    <source>
        <dbReference type="Proteomes" id="UP000824782"/>
    </source>
</evidence>
<evidence type="ECO:0000256" key="5">
    <source>
        <dbReference type="ARBA" id="ARBA00022989"/>
    </source>
</evidence>
<gene>
    <name evidence="9" type="ORF">GDO81_027860</name>
</gene>
<comment type="caution">
    <text evidence="9">The sequence shown here is derived from an EMBL/GenBank/DDBJ whole genome shotgun (WGS) entry which is preliminary data.</text>
</comment>
<keyword evidence="1" id="KW-0813">Transport</keyword>
<keyword evidence="10" id="KW-1185">Reference proteome</keyword>
<dbReference type="PANTHER" id="PTHR24223:SF166">
    <property type="entry name" value="MULTIDRUG RESISTANCE-ASSOCIATED PROTEIN 1-LIKE"/>
    <property type="match status" value="1"/>
</dbReference>
<feature type="non-terminal residue" evidence="9">
    <location>
        <position position="1"/>
    </location>
</feature>
<feature type="domain" description="ABC transmembrane type-1" evidence="8">
    <location>
        <begin position="1"/>
        <end position="107"/>
    </location>
</feature>
<keyword evidence="3" id="KW-0547">Nucleotide-binding</keyword>
<dbReference type="GO" id="GO:0005524">
    <property type="term" value="F:ATP binding"/>
    <property type="evidence" value="ECO:0007669"/>
    <property type="project" value="UniProtKB-KW"/>
</dbReference>
<organism evidence="9 10">
    <name type="scientific">Engystomops pustulosus</name>
    <name type="common">Tungara frog</name>
    <name type="synonym">Physalaemus pustulosus</name>
    <dbReference type="NCBI Taxonomy" id="76066"/>
    <lineage>
        <taxon>Eukaryota</taxon>
        <taxon>Metazoa</taxon>
        <taxon>Chordata</taxon>
        <taxon>Craniata</taxon>
        <taxon>Vertebrata</taxon>
        <taxon>Euteleostomi</taxon>
        <taxon>Amphibia</taxon>
        <taxon>Batrachia</taxon>
        <taxon>Anura</taxon>
        <taxon>Neobatrachia</taxon>
        <taxon>Hyloidea</taxon>
        <taxon>Leptodactylidae</taxon>
        <taxon>Leiuperinae</taxon>
        <taxon>Engystomops</taxon>
    </lineage>
</organism>
<keyword evidence="5 7" id="KW-1133">Transmembrane helix</keyword>
<keyword evidence="6 7" id="KW-0472">Membrane</keyword>
<dbReference type="AlphaFoldDB" id="A0AAV6YFB4"/>
<dbReference type="SUPFAM" id="SSF90123">
    <property type="entry name" value="ABC transporter transmembrane region"/>
    <property type="match status" value="1"/>
</dbReference>
<dbReference type="PANTHER" id="PTHR24223">
    <property type="entry name" value="ATP-BINDING CASSETTE SUB-FAMILY C"/>
    <property type="match status" value="1"/>
</dbReference>
<dbReference type="GO" id="GO:0016020">
    <property type="term" value="C:membrane"/>
    <property type="evidence" value="ECO:0007669"/>
    <property type="project" value="InterPro"/>
</dbReference>
<reference evidence="9" key="1">
    <citation type="thesis" date="2020" institute="ProQuest LLC" country="789 East Eisenhower Parkway, Ann Arbor, MI, USA">
        <title>Comparative Genomics and Chromosome Evolution.</title>
        <authorList>
            <person name="Mudd A.B."/>
        </authorList>
    </citation>
    <scope>NUCLEOTIDE SEQUENCE</scope>
    <source>
        <strain evidence="9">237g6f4</strain>
        <tissue evidence="9">Blood</tissue>
    </source>
</reference>
<evidence type="ECO:0000256" key="6">
    <source>
        <dbReference type="ARBA" id="ARBA00023136"/>
    </source>
</evidence>
<dbReference type="PROSITE" id="PS50929">
    <property type="entry name" value="ABC_TM1F"/>
    <property type="match status" value="1"/>
</dbReference>
<evidence type="ECO:0000256" key="2">
    <source>
        <dbReference type="ARBA" id="ARBA00022692"/>
    </source>
</evidence>
<dbReference type="EMBL" id="WNYA01058375">
    <property type="protein sequence ID" value="KAG8535741.1"/>
    <property type="molecule type" value="Genomic_DNA"/>
</dbReference>